<proteinExistence type="predicted"/>
<dbReference type="EMBL" id="BGPR01028088">
    <property type="protein sequence ID" value="GBN99016.1"/>
    <property type="molecule type" value="Genomic_DNA"/>
</dbReference>
<gene>
    <name evidence="2" type="ORF">AVEN_69207_1</name>
</gene>
<feature type="region of interest" description="Disordered" evidence="1">
    <location>
        <begin position="54"/>
        <end position="75"/>
    </location>
</feature>
<keyword evidence="3" id="KW-1185">Reference proteome</keyword>
<evidence type="ECO:0000313" key="2">
    <source>
        <dbReference type="EMBL" id="GBN99016.1"/>
    </source>
</evidence>
<protein>
    <submittedName>
        <fullName evidence="2">Uncharacterized protein</fullName>
    </submittedName>
</protein>
<evidence type="ECO:0000313" key="3">
    <source>
        <dbReference type="Proteomes" id="UP000499080"/>
    </source>
</evidence>
<comment type="caution">
    <text evidence="2">The sequence shown here is derived from an EMBL/GenBank/DDBJ whole genome shotgun (WGS) entry which is preliminary data.</text>
</comment>
<sequence length="95" mass="10045">MESSSTFKRVFSPNGNIEKIPAPLGSHISSPNLSPSSGNQTWLLLVTQIAPLSSPGPSSHCGRTPKTFALQGDPSRTNTLPVVQALSLYSFPGRP</sequence>
<evidence type="ECO:0000256" key="1">
    <source>
        <dbReference type="SAM" id="MobiDB-lite"/>
    </source>
</evidence>
<dbReference type="AlphaFoldDB" id="A0A4Y2THT5"/>
<dbReference type="Proteomes" id="UP000499080">
    <property type="component" value="Unassembled WGS sequence"/>
</dbReference>
<organism evidence="2 3">
    <name type="scientific">Araneus ventricosus</name>
    <name type="common">Orbweaver spider</name>
    <name type="synonym">Epeira ventricosa</name>
    <dbReference type="NCBI Taxonomy" id="182803"/>
    <lineage>
        <taxon>Eukaryota</taxon>
        <taxon>Metazoa</taxon>
        <taxon>Ecdysozoa</taxon>
        <taxon>Arthropoda</taxon>
        <taxon>Chelicerata</taxon>
        <taxon>Arachnida</taxon>
        <taxon>Araneae</taxon>
        <taxon>Araneomorphae</taxon>
        <taxon>Entelegynae</taxon>
        <taxon>Araneoidea</taxon>
        <taxon>Araneidae</taxon>
        <taxon>Araneus</taxon>
    </lineage>
</organism>
<reference evidence="2 3" key="1">
    <citation type="journal article" date="2019" name="Sci. Rep.">
        <title>Orb-weaving spider Araneus ventricosus genome elucidates the spidroin gene catalogue.</title>
        <authorList>
            <person name="Kono N."/>
            <person name="Nakamura H."/>
            <person name="Ohtoshi R."/>
            <person name="Moran D.A.P."/>
            <person name="Shinohara A."/>
            <person name="Yoshida Y."/>
            <person name="Fujiwara M."/>
            <person name="Mori M."/>
            <person name="Tomita M."/>
            <person name="Arakawa K."/>
        </authorList>
    </citation>
    <scope>NUCLEOTIDE SEQUENCE [LARGE SCALE GENOMIC DNA]</scope>
</reference>
<accession>A0A4Y2THT5</accession>
<name>A0A4Y2THT5_ARAVE</name>